<evidence type="ECO:0000256" key="4">
    <source>
        <dbReference type="ARBA" id="ARBA00023163"/>
    </source>
</evidence>
<dbReference type="PROSITE" id="PS50043">
    <property type="entry name" value="HTH_LUXR_2"/>
    <property type="match status" value="1"/>
</dbReference>
<evidence type="ECO:0000256" key="5">
    <source>
        <dbReference type="PROSITE-ProRule" id="PRU00169"/>
    </source>
</evidence>
<keyword evidence="3" id="KW-0238">DNA-binding</keyword>
<evidence type="ECO:0000256" key="3">
    <source>
        <dbReference type="ARBA" id="ARBA00023125"/>
    </source>
</evidence>
<dbReference type="CDD" id="cd17535">
    <property type="entry name" value="REC_NarL-like"/>
    <property type="match status" value="1"/>
</dbReference>
<evidence type="ECO:0000259" key="6">
    <source>
        <dbReference type="PROSITE" id="PS50043"/>
    </source>
</evidence>
<reference evidence="8 9" key="1">
    <citation type="submission" date="2022-10" db="EMBL/GenBank/DDBJ databases">
        <title>The complete genomes of actinobacterial strains from the NBC collection.</title>
        <authorList>
            <person name="Joergensen T.S."/>
            <person name="Alvarez Arevalo M."/>
            <person name="Sterndorff E.B."/>
            <person name="Faurdal D."/>
            <person name="Vuksanovic O."/>
            <person name="Mourched A.-S."/>
            <person name="Charusanti P."/>
            <person name="Shaw S."/>
            <person name="Blin K."/>
            <person name="Weber T."/>
        </authorList>
    </citation>
    <scope>NUCLEOTIDE SEQUENCE [LARGE SCALE GENOMIC DNA]</scope>
    <source>
        <strain evidence="8 9">NBC_00156</strain>
    </source>
</reference>
<protein>
    <submittedName>
        <fullName evidence="8">Response regulator transcription factor</fullName>
    </submittedName>
</protein>
<dbReference type="Proteomes" id="UP001622557">
    <property type="component" value="Chromosome"/>
</dbReference>
<comment type="caution">
    <text evidence="5">Lacks conserved residue(s) required for the propagation of feature annotation.</text>
</comment>
<feature type="domain" description="HTH luxR-type" evidence="6">
    <location>
        <begin position="154"/>
        <end position="219"/>
    </location>
</feature>
<evidence type="ECO:0000256" key="1">
    <source>
        <dbReference type="ARBA" id="ARBA00022553"/>
    </source>
</evidence>
<dbReference type="SMART" id="SM00421">
    <property type="entry name" value="HTH_LUXR"/>
    <property type="match status" value="1"/>
</dbReference>
<dbReference type="SUPFAM" id="SSF46894">
    <property type="entry name" value="C-terminal effector domain of the bipartite response regulators"/>
    <property type="match status" value="1"/>
</dbReference>
<gene>
    <name evidence="8" type="ORF">OG350_00995</name>
</gene>
<keyword evidence="1" id="KW-0597">Phosphoprotein</keyword>
<dbReference type="SUPFAM" id="SSF52172">
    <property type="entry name" value="CheY-like"/>
    <property type="match status" value="1"/>
</dbReference>
<dbReference type="RefSeq" id="WP_268695257.1">
    <property type="nucleotide sequence ID" value="NZ_CP108164.1"/>
</dbReference>
<proteinExistence type="predicted"/>
<dbReference type="PANTHER" id="PTHR43214:SF24">
    <property type="entry name" value="TRANSCRIPTIONAL REGULATORY PROTEIN NARL-RELATED"/>
    <property type="match status" value="1"/>
</dbReference>
<feature type="domain" description="Response regulatory" evidence="7">
    <location>
        <begin position="5"/>
        <end position="125"/>
    </location>
</feature>
<evidence type="ECO:0000313" key="9">
    <source>
        <dbReference type="Proteomes" id="UP001622557"/>
    </source>
</evidence>
<dbReference type="PROSITE" id="PS50110">
    <property type="entry name" value="RESPONSE_REGULATORY"/>
    <property type="match status" value="1"/>
</dbReference>
<dbReference type="PANTHER" id="PTHR43214">
    <property type="entry name" value="TWO-COMPONENT RESPONSE REGULATOR"/>
    <property type="match status" value="1"/>
</dbReference>
<dbReference type="Pfam" id="PF00196">
    <property type="entry name" value="GerE"/>
    <property type="match status" value="1"/>
</dbReference>
<sequence length="225" mass="24573">MNPITVLICDEFSIIRNGLQTFLEASQGIEVVGVSDSAMSALMLIRQHRPDVVISGLKYRGMSGVELIRRVVAEKDASGAGARCIAFSMDWDDDAISEVLRAGVDGVLIGDSKREEVEYAVRTVAAGGTALCSEVAGRLIDWFRSRDLHPGTDESPAISTLTAREREVLSLVGQGMAIEEVAEELSIRVSTIRTHLHRLRNKLCLRDRAQLVSYAYRSGLVKQSA</sequence>
<dbReference type="EMBL" id="CP108164">
    <property type="protein sequence ID" value="WTQ78959.1"/>
    <property type="molecule type" value="Genomic_DNA"/>
</dbReference>
<dbReference type="InterPro" id="IPR011006">
    <property type="entry name" value="CheY-like_superfamily"/>
</dbReference>
<keyword evidence="2" id="KW-0805">Transcription regulation</keyword>
<dbReference type="InterPro" id="IPR000792">
    <property type="entry name" value="Tscrpt_reg_LuxR_C"/>
</dbReference>
<evidence type="ECO:0000259" key="7">
    <source>
        <dbReference type="PROSITE" id="PS50110"/>
    </source>
</evidence>
<evidence type="ECO:0000313" key="8">
    <source>
        <dbReference type="EMBL" id="WTQ78959.1"/>
    </source>
</evidence>
<keyword evidence="9" id="KW-1185">Reference proteome</keyword>
<dbReference type="Pfam" id="PF00072">
    <property type="entry name" value="Response_reg"/>
    <property type="match status" value="1"/>
</dbReference>
<evidence type="ECO:0000256" key="2">
    <source>
        <dbReference type="ARBA" id="ARBA00023015"/>
    </source>
</evidence>
<name>A0ABZ1KGN9_STRAH</name>
<dbReference type="InterPro" id="IPR058245">
    <property type="entry name" value="NreC/VraR/RcsB-like_REC"/>
</dbReference>
<dbReference type="PRINTS" id="PR00038">
    <property type="entry name" value="HTHLUXR"/>
</dbReference>
<accession>A0ABZ1KGN9</accession>
<dbReference type="InterPro" id="IPR016032">
    <property type="entry name" value="Sig_transdc_resp-reg_C-effctor"/>
</dbReference>
<dbReference type="CDD" id="cd06170">
    <property type="entry name" value="LuxR_C_like"/>
    <property type="match status" value="1"/>
</dbReference>
<dbReference type="GeneID" id="97278955"/>
<dbReference type="Gene3D" id="3.40.50.2300">
    <property type="match status" value="1"/>
</dbReference>
<dbReference type="SMART" id="SM00448">
    <property type="entry name" value="REC"/>
    <property type="match status" value="1"/>
</dbReference>
<keyword evidence="4" id="KW-0804">Transcription</keyword>
<dbReference type="InterPro" id="IPR039420">
    <property type="entry name" value="WalR-like"/>
</dbReference>
<organism evidence="8 9">
    <name type="scientific">Streptomyces achromogenes</name>
    <dbReference type="NCBI Taxonomy" id="67255"/>
    <lineage>
        <taxon>Bacteria</taxon>
        <taxon>Bacillati</taxon>
        <taxon>Actinomycetota</taxon>
        <taxon>Actinomycetes</taxon>
        <taxon>Kitasatosporales</taxon>
        <taxon>Streptomycetaceae</taxon>
        <taxon>Streptomyces</taxon>
    </lineage>
</organism>
<dbReference type="InterPro" id="IPR001789">
    <property type="entry name" value="Sig_transdc_resp-reg_receiver"/>
</dbReference>